<keyword evidence="1" id="KW-0472">Membrane</keyword>
<comment type="caution">
    <text evidence="2">The sequence shown here is derived from an EMBL/GenBank/DDBJ whole genome shotgun (WGS) entry which is preliminary data.</text>
</comment>
<proteinExistence type="predicted"/>
<keyword evidence="1" id="KW-1133">Transmembrane helix</keyword>
<feature type="transmembrane region" description="Helical" evidence="1">
    <location>
        <begin position="53"/>
        <end position="72"/>
    </location>
</feature>
<reference evidence="2" key="1">
    <citation type="submission" date="2020-11" db="EMBL/GenBank/DDBJ databases">
        <authorList>
            <person name="Whitehead M."/>
        </authorList>
    </citation>
    <scope>NUCLEOTIDE SEQUENCE</scope>
    <source>
        <strain evidence="2">EGII</strain>
    </source>
</reference>
<sequence length="167" mass="18288">MYSFLSLKSYNDRLVPNLITSQISAKHNLIAIKFGYFRCYREQHTVARTTATAGWSIVCALIALCLLAGLRWPATDLTSLIIFHKFRLSAQVSNHSYSCCAVAAPLICGAFKLKGARELHCLAADCLPHLGGPQSLMEMPRRDVDEFGHATGAYAAATTRHGNNDMG</sequence>
<name>A0A811UX19_CERCA</name>
<organism evidence="2 3">
    <name type="scientific">Ceratitis capitata</name>
    <name type="common">Mediterranean fruit fly</name>
    <name type="synonym">Tephritis capitata</name>
    <dbReference type="NCBI Taxonomy" id="7213"/>
    <lineage>
        <taxon>Eukaryota</taxon>
        <taxon>Metazoa</taxon>
        <taxon>Ecdysozoa</taxon>
        <taxon>Arthropoda</taxon>
        <taxon>Hexapoda</taxon>
        <taxon>Insecta</taxon>
        <taxon>Pterygota</taxon>
        <taxon>Neoptera</taxon>
        <taxon>Endopterygota</taxon>
        <taxon>Diptera</taxon>
        <taxon>Brachycera</taxon>
        <taxon>Muscomorpha</taxon>
        <taxon>Tephritoidea</taxon>
        <taxon>Tephritidae</taxon>
        <taxon>Ceratitis</taxon>
        <taxon>Ceratitis</taxon>
    </lineage>
</organism>
<evidence type="ECO:0000256" key="1">
    <source>
        <dbReference type="SAM" id="Phobius"/>
    </source>
</evidence>
<dbReference type="Proteomes" id="UP000606786">
    <property type="component" value="Unassembled WGS sequence"/>
</dbReference>
<evidence type="ECO:0000313" key="3">
    <source>
        <dbReference type="Proteomes" id="UP000606786"/>
    </source>
</evidence>
<dbReference type="AlphaFoldDB" id="A0A811UX19"/>
<accession>A0A811UX19</accession>
<evidence type="ECO:0000313" key="2">
    <source>
        <dbReference type="EMBL" id="CAD7002237.1"/>
    </source>
</evidence>
<keyword evidence="1" id="KW-0812">Transmembrane</keyword>
<gene>
    <name evidence="2" type="ORF">CCAP1982_LOCUS10733</name>
</gene>
<protein>
    <submittedName>
        <fullName evidence="2">(Mediterranean fruit fly) hypothetical protein</fullName>
    </submittedName>
</protein>
<dbReference type="EMBL" id="CAJHJT010000034">
    <property type="protein sequence ID" value="CAD7002237.1"/>
    <property type="molecule type" value="Genomic_DNA"/>
</dbReference>
<keyword evidence="3" id="KW-1185">Reference proteome</keyword>